<organism evidence="5 6">
    <name type="scientific">Emiliania huxleyi (strain CCMP1516)</name>
    <dbReference type="NCBI Taxonomy" id="280463"/>
    <lineage>
        <taxon>Eukaryota</taxon>
        <taxon>Haptista</taxon>
        <taxon>Haptophyta</taxon>
        <taxon>Prymnesiophyceae</taxon>
        <taxon>Isochrysidales</taxon>
        <taxon>Noelaerhabdaceae</taxon>
        <taxon>Emiliania</taxon>
    </lineage>
</organism>
<comment type="subcellular location">
    <subcellularLocation>
        <location evidence="1 3">Cytoplasm</location>
    </subcellularLocation>
</comment>
<dbReference type="KEGG" id="ehx:EMIHUDRAFT_253625"/>
<dbReference type="HOGENOM" id="CLU_090468_0_1_1"/>
<dbReference type="KEGG" id="ehx:EMIHUDRAFT_72753"/>
<dbReference type="RefSeq" id="XP_005782124.1">
    <property type="nucleotide sequence ID" value="XM_005782067.1"/>
</dbReference>
<dbReference type="AlphaFoldDB" id="A0A0D3K520"/>
<proteinExistence type="predicted"/>
<dbReference type="GeneID" id="17274962"/>
<dbReference type="Gene3D" id="3.10.400.20">
    <property type="match status" value="1"/>
</dbReference>
<dbReference type="PIRSF" id="PIRSF005067">
    <property type="entry name" value="Tma_RNA-bind_prd"/>
    <property type="match status" value="1"/>
</dbReference>
<dbReference type="GeneID" id="17276130"/>
<evidence type="ECO:0000313" key="5">
    <source>
        <dbReference type="EnsemblProtists" id="EOD30855"/>
    </source>
</evidence>
<evidence type="ECO:0000256" key="3">
    <source>
        <dbReference type="PIRNR" id="PIRNR005067"/>
    </source>
</evidence>
<dbReference type="EnsemblProtists" id="EOD30855">
    <property type="protein sequence ID" value="EOD30855"/>
    <property type="gene ID" value="EMIHUDRAFT_253625"/>
</dbReference>
<dbReference type="InterPro" id="IPR015947">
    <property type="entry name" value="PUA-like_sf"/>
</dbReference>
<accession>A0A0D3K520</accession>
<dbReference type="InterPro" id="IPR016437">
    <property type="entry name" value="MCT-1/Tma20"/>
</dbReference>
<dbReference type="GO" id="GO:0003723">
    <property type="term" value="F:RNA binding"/>
    <property type="evidence" value="ECO:0007669"/>
    <property type="project" value="InterPro"/>
</dbReference>
<dbReference type="OMA" id="GVENIHY"/>
<name>A0A0D3K520_EMIH1</name>
<evidence type="ECO:0000256" key="1">
    <source>
        <dbReference type="ARBA" id="ARBA00004496"/>
    </source>
</evidence>
<dbReference type="GO" id="GO:0001731">
    <property type="term" value="P:formation of translation preinitiation complex"/>
    <property type="evidence" value="ECO:0007669"/>
    <property type="project" value="TreeGrafter"/>
</dbReference>
<dbReference type="InterPro" id="IPR004521">
    <property type="entry name" value="Uncharacterised_CHP00451"/>
</dbReference>
<dbReference type="PANTHER" id="PTHR22798">
    <property type="entry name" value="MCT-1 PROTEIN"/>
    <property type="match status" value="1"/>
</dbReference>
<dbReference type="PANTHER" id="PTHR22798:SF0">
    <property type="entry name" value="MALIGNANT T-CELL-AMPLIFIED SEQUENCE 1"/>
    <property type="match status" value="1"/>
</dbReference>
<reference evidence="5" key="2">
    <citation type="submission" date="2024-10" db="UniProtKB">
        <authorList>
            <consortium name="EnsemblProtists"/>
        </authorList>
    </citation>
    <scope>IDENTIFICATION</scope>
</reference>
<dbReference type="InterPro" id="IPR002478">
    <property type="entry name" value="PUA"/>
</dbReference>
<dbReference type="STRING" id="2903.R1EW58"/>
<sequence length="186" mass="20990">MWRKFTKEEHIRSHAKVKSSEQRGIRARVIEQYPALEEHIEDILPKKSDLYVCKCTESRQVILDPSGEFIFFQCRSGPFIPTLRLLHRYPDILPKYQVDRGAIRFVLSGANIMSPGLTSTGGRMDDVPAESIIAVYAEGKEHALAIGVTTLSTETIRSENKGVAVENTHYLKDGLWLLRRHGEAAA</sequence>
<evidence type="ECO:0000313" key="6">
    <source>
        <dbReference type="Proteomes" id="UP000013827"/>
    </source>
</evidence>
<dbReference type="GO" id="GO:0005737">
    <property type="term" value="C:cytoplasm"/>
    <property type="evidence" value="ECO:0007669"/>
    <property type="project" value="UniProtKB-SubCell"/>
</dbReference>
<dbReference type="EnsemblProtists" id="EOD29695">
    <property type="protein sequence ID" value="EOD29695"/>
    <property type="gene ID" value="EMIHUDRAFT_72753"/>
</dbReference>
<evidence type="ECO:0000259" key="4">
    <source>
        <dbReference type="SMART" id="SM00359"/>
    </source>
</evidence>
<dbReference type="Pfam" id="PF17832">
    <property type="entry name" value="Pre-PUA"/>
    <property type="match status" value="1"/>
</dbReference>
<keyword evidence="6" id="KW-1185">Reference proteome</keyword>
<dbReference type="RefSeq" id="XP_005783284.1">
    <property type="nucleotide sequence ID" value="XM_005783227.1"/>
</dbReference>
<dbReference type="SUPFAM" id="SSF88697">
    <property type="entry name" value="PUA domain-like"/>
    <property type="match status" value="1"/>
</dbReference>
<dbReference type="CDD" id="cd21155">
    <property type="entry name" value="PUA_MCTS-1-like"/>
    <property type="match status" value="1"/>
</dbReference>
<dbReference type="NCBIfam" id="TIGR00451">
    <property type="entry name" value="unchar_dom_2"/>
    <property type="match status" value="1"/>
</dbReference>
<protein>
    <recommendedName>
        <fullName evidence="4">PUA domain-containing protein</fullName>
    </recommendedName>
</protein>
<dbReference type="eggNOG" id="KOG2523">
    <property type="taxonomic scope" value="Eukaryota"/>
</dbReference>
<evidence type="ECO:0000256" key="2">
    <source>
        <dbReference type="ARBA" id="ARBA00022490"/>
    </source>
</evidence>
<dbReference type="PROSITE" id="PS50890">
    <property type="entry name" value="PUA"/>
    <property type="match status" value="1"/>
</dbReference>
<reference evidence="6" key="1">
    <citation type="journal article" date="2013" name="Nature">
        <title>Pan genome of the phytoplankton Emiliania underpins its global distribution.</title>
        <authorList>
            <person name="Read B.A."/>
            <person name="Kegel J."/>
            <person name="Klute M.J."/>
            <person name="Kuo A."/>
            <person name="Lefebvre S.C."/>
            <person name="Maumus F."/>
            <person name="Mayer C."/>
            <person name="Miller J."/>
            <person name="Monier A."/>
            <person name="Salamov A."/>
            <person name="Young J."/>
            <person name="Aguilar M."/>
            <person name="Claverie J.M."/>
            <person name="Frickenhaus S."/>
            <person name="Gonzalez K."/>
            <person name="Herman E.K."/>
            <person name="Lin Y.C."/>
            <person name="Napier J."/>
            <person name="Ogata H."/>
            <person name="Sarno A.F."/>
            <person name="Shmutz J."/>
            <person name="Schroeder D."/>
            <person name="de Vargas C."/>
            <person name="Verret F."/>
            <person name="von Dassow P."/>
            <person name="Valentin K."/>
            <person name="Van de Peer Y."/>
            <person name="Wheeler G."/>
            <person name="Dacks J.B."/>
            <person name="Delwiche C.F."/>
            <person name="Dyhrman S.T."/>
            <person name="Glockner G."/>
            <person name="John U."/>
            <person name="Richards T."/>
            <person name="Worden A.Z."/>
            <person name="Zhang X."/>
            <person name="Grigoriev I.V."/>
            <person name="Allen A.E."/>
            <person name="Bidle K."/>
            <person name="Borodovsky M."/>
            <person name="Bowler C."/>
            <person name="Brownlee C."/>
            <person name="Cock J.M."/>
            <person name="Elias M."/>
            <person name="Gladyshev V.N."/>
            <person name="Groth M."/>
            <person name="Guda C."/>
            <person name="Hadaegh A."/>
            <person name="Iglesias-Rodriguez M.D."/>
            <person name="Jenkins J."/>
            <person name="Jones B.M."/>
            <person name="Lawson T."/>
            <person name="Leese F."/>
            <person name="Lindquist E."/>
            <person name="Lobanov A."/>
            <person name="Lomsadze A."/>
            <person name="Malik S.B."/>
            <person name="Marsh M.E."/>
            <person name="Mackinder L."/>
            <person name="Mock T."/>
            <person name="Mueller-Roeber B."/>
            <person name="Pagarete A."/>
            <person name="Parker M."/>
            <person name="Probert I."/>
            <person name="Quesneville H."/>
            <person name="Raines C."/>
            <person name="Rensing S.A."/>
            <person name="Riano-Pachon D.M."/>
            <person name="Richier S."/>
            <person name="Rokitta S."/>
            <person name="Shiraiwa Y."/>
            <person name="Soanes D.M."/>
            <person name="van der Giezen M."/>
            <person name="Wahlund T.M."/>
            <person name="Williams B."/>
            <person name="Wilson W."/>
            <person name="Wolfe G."/>
            <person name="Wurch L.L."/>
        </authorList>
    </citation>
    <scope>NUCLEOTIDE SEQUENCE</scope>
</reference>
<dbReference type="SMART" id="SM00359">
    <property type="entry name" value="PUA"/>
    <property type="match status" value="1"/>
</dbReference>
<dbReference type="PaxDb" id="2903-EOD29695"/>
<dbReference type="InterPro" id="IPR041366">
    <property type="entry name" value="Pre-PUA"/>
</dbReference>
<dbReference type="FunFam" id="3.10.400.20:FF:000001">
    <property type="entry name" value="Malignant T-cell-amplified sequence 1"/>
    <property type="match status" value="1"/>
</dbReference>
<dbReference type="Pfam" id="PF01472">
    <property type="entry name" value="PUA"/>
    <property type="match status" value="1"/>
</dbReference>
<feature type="domain" description="PUA" evidence="4">
    <location>
        <begin position="94"/>
        <end position="172"/>
    </location>
</feature>
<dbReference type="CDD" id="cd11609">
    <property type="entry name" value="MCT1_N"/>
    <property type="match status" value="1"/>
</dbReference>
<dbReference type="Proteomes" id="UP000013827">
    <property type="component" value="Unassembled WGS sequence"/>
</dbReference>
<keyword evidence="2 3" id="KW-0963">Cytoplasm</keyword>